<accession>A0A5J4UTQ7</accession>
<proteinExistence type="predicted"/>
<evidence type="ECO:0000313" key="1">
    <source>
        <dbReference type="EMBL" id="KAA6373361.1"/>
    </source>
</evidence>
<name>A0A5J4UTQ7_9EUKA</name>
<organism evidence="1 2">
    <name type="scientific">Streblomastix strix</name>
    <dbReference type="NCBI Taxonomy" id="222440"/>
    <lineage>
        <taxon>Eukaryota</taxon>
        <taxon>Metamonada</taxon>
        <taxon>Preaxostyla</taxon>
        <taxon>Oxymonadida</taxon>
        <taxon>Streblomastigidae</taxon>
        <taxon>Streblomastix</taxon>
    </lineage>
</organism>
<protein>
    <submittedName>
        <fullName evidence="1">Uncharacterized protein</fullName>
    </submittedName>
</protein>
<evidence type="ECO:0000313" key="2">
    <source>
        <dbReference type="Proteomes" id="UP000324800"/>
    </source>
</evidence>
<gene>
    <name evidence="1" type="ORF">EZS28_031113</name>
</gene>
<dbReference type="Proteomes" id="UP000324800">
    <property type="component" value="Unassembled WGS sequence"/>
</dbReference>
<dbReference type="AlphaFoldDB" id="A0A5J4UTQ7"/>
<sequence>MVIQDNDAKLAIGDNLCIVDKQVIDYWRDGTIIRVLETELLDMFNIVTALCTATGGDNAITDISIDANALTIAKNIIFVIIENSQSINQMNIFTNTIISNRIQYTKHKSNSTVIAECGVRQYLRDSVQKFWRL</sequence>
<dbReference type="EMBL" id="SNRW01012820">
    <property type="protein sequence ID" value="KAA6373361.1"/>
    <property type="molecule type" value="Genomic_DNA"/>
</dbReference>
<reference evidence="1 2" key="1">
    <citation type="submission" date="2019-03" db="EMBL/GenBank/DDBJ databases">
        <title>Single cell metagenomics reveals metabolic interactions within the superorganism composed of flagellate Streblomastix strix and complex community of Bacteroidetes bacteria on its surface.</title>
        <authorList>
            <person name="Treitli S.C."/>
            <person name="Kolisko M."/>
            <person name="Husnik F."/>
            <person name="Keeling P."/>
            <person name="Hampl V."/>
        </authorList>
    </citation>
    <scope>NUCLEOTIDE SEQUENCE [LARGE SCALE GENOMIC DNA]</scope>
    <source>
        <strain evidence="1">ST1C</strain>
    </source>
</reference>
<comment type="caution">
    <text evidence="1">The sequence shown here is derived from an EMBL/GenBank/DDBJ whole genome shotgun (WGS) entry which is preliminary data.</text>
</comment>